<comment type="similarity">
    <text evidence="3">Belongs to the CoaE family.</text>
</comment>
<proteinExistence type="inferred from homology"/>
<reference evidence="5 6" key="1">
    <citation type="submission" date="2016-09" db="EMBL/GenBank/DDBJ databases">
        <authorList>
            <person name="Capua I."/>
            <person name="De Benedictis P."/>
            <person name="Joannis T."/>
            <person name="Lombin L.H."/>
            <person name="Cattoli G."/>
        </authorList>
    </citation>
    <scope>NUCLEOTIDE SEQUENCE [LARGE SCALE GENOMIC DNA]</scope>
    <source>
        <strain evidence="5 6">ISLP-3</strain>
    </source>
</reference>
<dbReference type="RefSeq" id="WP_093184654.1">
    <property type="nucleotide sequence ID" value="NZ_FMYH01000006.1"/>
</dbReference>
<dbReference type="Gene3D" id="3.40.50.300">
    <property type="entry name" value="P-loop containing nucleotide triphosphate hydrolases"/>
    <property type="match status" value="1"/>
</dbReference>
<comment type="catalytic activity">
    <reaction evidence="3">
        <text>3'-dephospho-CoA + ATP = ADP + CoA + H(+)</text>
        <dbReference type="Rhea" id="RHEA:18245"/>
        <dbReference type="ChEBI" id="CHEBI:15378"/>
        <dbReference type="ChEBI" id="CHEBI:30616"/>
        <dbReference type="ChEBI" id="CHEBI:57287"/>
        <dbReference type="ChEBI" id="CHEBI:57328"/>
        <dbReference type="ChEBI" id="CHEBI:456216"/>
        <dbReference type="EC" id="2.7.1.24"/>
    </reaction>
</comment>
<dbReference type="InterPro" id="IPR001977">
    <property type="entry name" value="Depp_CoAkinase"/>
</dbReference>
<keyword evidence="1 3" id="KW-0547">Nucleotide-binding</keyword>
<comment type="pathway">
    <text evidence="3">Cofactor biosynthesis; coenzyme A biosynthesis; CoA from (R)-pantothenate: step 5/5.</text>
</comment>
<evidence type="ECO:0000313" key="5">
    <source>
        <dbReference type="EMBL" id="SDD25517.1"/>
    </source>
</evidence>
<dbReference type="Proteomes" id="UP000199039">
    <property type="component" value="Unassembled WGS sequence"/>
</dbReference>
<dbReference type="STRING" id="1814289.SAMN05216410_3054"/>
<organism evidence="5 6">
    <name type="scientific">Sanguibacter gelidistatuariae</name>
    <dbReference type="NCBI Taxonomy" id="1814289"/>
    <lineage>
        <taxon>Bacteria</taxon>
        <taxon>Bacillati</taxon>
        <taxon>Actinomycetota</taxon>
        <taxon>Actinomycetes</taxon>
        <taxon>Micrococcales</taxon>
        <taxon>Sanguibacteraceae</taxon>
        <taxon>Sanguibacter</taxon>
    </lineage>
</organism>
<name>A0A1G6TAL9_9MICO</name>
<comment type="function">
    <text evidence="3">Catalyzes the phosphorylation of the 3'-hydroxyl group of dephosphocoenzyme A to form coenzyme A.</text>
</comment>
<dbReference type="UniPathway" id="UPA00241">
    <property type="reaction ID" value="UER00356"/>
</dbReference>
<dbReference type="PROSITE" id="PS51219">
    <property type="entry name" value="DPCK"/>
    <property type="match status" value="1"/>
</dbReference>
<keyword evidence="2 3" id="KW-0067">ATP-binding</keyword>
<dbReference type="SUPFAM" id="SSF52540">
    <property type="entry name" value="P-loop containing nucleoside triphosphate hydrolases"/>
    <property type="match status" value="1"/>
</dbReference>
<keyword evidence="3 5" id="KW-0418">Kinase</keyword>
<evidence type="ECO:0000256" key="4">
    <source>
        <dbReference type="NCBIfam" id="TIGR00152"/>
    </source>
</evidence>
<dbReference type="EMBL" id="FMYH01000006">
    <property type="protein sequence ID" value="SDD25517.1"/>
    <property type="molecule type" value="Genomic_DNA"/>
</dbReference>
<evidence type="ECO:0000256" key="2">
    <source>
        <dbReference type="ARBA" id="ARBA00022840"/>
    </source>
</evidence>
<sequence>MIKIGLTGGIAAGKSVAAARFAELGAVVIDHDTLAREVVEPGTVGLDRVVEAFGEDVLDDAGALDRDALGHIVFGNHEALARLNAIVHPEIRRLAAEREAAAGAADAGAVVVHDIPLLVETGQEDAFHILVVVDTSADLRIRRLVEGRGLTLPQARQRVAVQATDEARREAGDVILSGAGTEDTLRAGVDALWARLQDEVSQEAD</sequence>
<dbReference type="HAMAP" id="MF_00376">
    <property type="entry name" value="Dephospho_CoA_kinase"/>
    <property type="match status" value="1"/>
</dbReference>
<dbReference type="EC" id="2.7.1.24" evidence="3 4"/>
<dbReference type="InterPro" id="IPR027417">
    <property type="entry name" value="P-loop_NTPase"/>
</dbReference>
<dbReference type="PANTHER" id="PTHR10695:SF46">
    <property type="entry name" value="BIFUNCTIONAL COENZYME A SYNTHASE-RELATED"/>
    <property type="match status" value="1"/>
</dbReference>
<dbReference type="Pfam" id="PF01121">
    <property type="entry name" value="CoaE"/>
    <property type="match status" value="1"/>
</dbReference>
<keyword evidence="3" id="KW-0963">Cytoplasm</keyword>
<evidence type="ECO:0000313" key="6">
    <source>
        <dbReference type="Proteomes" id="UP000199039"/>
    </source>
</evidence>
<dbReference type="GO" id="GO:0005737">
    <property type="term" value="C:cytoplasm"/>
    <property type="evidence" value="ECO:0007669"/>
    <property type="project" value="UniProtKB-SubCell"/>
</dbReference>
<dbReference type="AlphaFoldDB" id="A0A1G6TAL9"/>
<dbReference type="PANTHER" id="PTHR10695">
    <property type="entry name" value="DEPHOSPHO-COA KINASE-RELATED"/>
    <property type="match status" value="1"/>
</dbReference>
<keyword evidence="3" id="KW-0808">Transferase</keyword>
<evidence type="ECO:0000256" key="1">
    <source>
        <dbReference type="ARBA" id="ARBA00022741"/>
    </source>
</evidence>
<dbReference type="NCBIfam" id="NF002879">
    <property type="entry name" value="PRK03333.1"/>
    <property type="match status" value="1"/>
</dbReference>
<comment type="subcellular location">
    <subcellularLocation>
        <location evidence="3">Cytoplasm</location>
    </subcellularLocation>
</comment>
<dbReference type="GO" id="GO:0005524">
    <property type="term" value="F:ATP binding"/>
    <property type="evidence" value="ECO:0007669"/>
    <property type="project" value="UniProtKB-UniRule"/>
</dbReference>
<dbReference type="GO" id="GO:0015937">
    <property type="term" value="P:coenzyme A biosynthetic process"/>
    <property type="evidence" value="ECO:0007669"/>
    <property type="project" value="UniProtKB-UniRule"/>
</dbReference>
<dbReference type="GO" id="GO:0004140">
    <property type="term" value="F:dephospho-CoA kinase activity"/>
    <property type="evidence" value="ECO:0007669"/>
    <property type="project" value="UniProtKB-UniRule"/>
</dbReference>
<dbReference type="NCBIfam" id="TIGR00152">
    <property type="entry name" value="dephospho-CoA kinase"/>
    <property type="match status" value="1"/>
</dbReference>
<evidence type="ECO:0000256" key="3">
    <source>
        <dbReference type="HAMAP-Rule" id="MF_00376"/>
    </source>
</evidence>
<gene>
    <name evidence="3" type="primary">coaE</name>
    <name evidence="5" type="ORF">SAMN05216410_3054</name>
</gene>
<keyword evidence="6" id="KW-1185">Reference proteome</keyword>
<dbReference type="OrthoDB" id="9812943at2"/>
<keyword evidence="3" id="KW-0173">Coenzyme A biosynthesis</keyword>
<feature type="binding site" evidence="3">
    <location>
        <begin position="11"/>
        <end position="16"/>
    </location>
    <ligand>
        <name>ATP</name>
        <dbReference type="ChEBI" id="CHEBI:30616"/>
    </ligand>
</feature>
<protein>
    <recommendedName>
        <fullName evidence="3 4">Dephospho-CoA kinase</fullName>
        <ecNumber evidence="3 4">2.7.1.24</ecNumber>
    </recommendedName>
    <alternativeName>
        <fullName evidence="3">Dephosphocoenzyme A kinase</fullName>
    </alternativeName>
</protein>
<dbReference type="CDD" id="cd02022">
    <property type="entry name" value="DPCK"/>
    <property type="match status" value="1"/>
</dbReference>
<accession>A0A1G6TAL9</accession>